<dbReference type="InterPro" id="IPR042100">
    <property type="entry name" value="Bug_dom1"/>
</dbReference>
<keyword evidence="2" id="KW-0732">Signal</keyword>
<keyword evidence="4" id="KW-1185">Reference proteome</keyword>
<accession>A0A916W9N0</accession>
<evidence type="ECO:0000313" key="3">
    <source>
        <dbReference type="EMBL" id="GGA78504.1"/>
    </source>
</evidence>
<sequence>MKYKLTKRAFIGAAIAATAMSFTLPAMAQDYPSRPVTLIVPFAPGGNTDLTARIFADALSKQLNQPVVVDNRPGAGGTTGGGMVASAAADGYTLLWSGSSLLSIAPLLYPDLSYDISKAYQPISRIMTHSIVLAVNKDIPANTIEEFVAYAKENPDGINYGSPGVGTIHHLTMELFKSEAGFEAEHIPYQGNGPASTDLIAGTIDAMFMGVPLALPYKGGEELKFLGVTTAAADPNMPEVPTFTAAGFPQLEVSQSWYGVLGPAGLPEDVLAKLSEASKAAAKTDDVVRVAGEQGMETVVENPEDFHEAITSTAETWKRVSEENNISFK</sequence>
<dbReference type="EMBL" id="BMIF01000014">
    <property type="protein sequence ID" value="GGA78504.1"/>
    <property type="molecule type" value="Genomic_DNA"/>
</dbReference>
<evidence type="ECO:0008006" key="5">
    <source>
        <dbReference type="Google" id="ProtNLM"/>
    </source>
</evidence>
<gene>
    <name evidence="3" type="ORF">GCM10011385_35810</name>
</gene>
<dbReference type="Gene3D" id="3.40.190.150">
    <property type="entry name" value="Bordetella uptake gene, domain 1"/>
    <property type="match status" value="1"/>
</dbReference>
<dbReference type="InterPro" id="IPR005064">
    <property type="entry name" value="BUG"/>
</dbReference>
<evidence type="ECO:0000256" key="2">
    <source>
        <dbReference type="SAM" id="SignalP"/>
    </source>
</evidence>
<dbReference type="PIRSF" id="PIRSF017082">
    <property type="entry name" value="YflP"/>
    <property type="match status" value="1"/>
</dbReference>
<dbReference type="Proteomes" id="UP000636264">
    <property type="component" value="Unassembled WGS sequence"/>
</dbReference>
<reference evidence="3" key="1">
    <citation type="journal article" date="2014" name="Int. J. Syst. Evol. Microbiol.">
        <title>Complete genome sequence of Corynebacterium casei LMG S-19264T (=DSM 44701T), isolated from a smear-ripened cheese.</title>
        <authorList>
            <consortium name="US DOE Joint Genome Institute (JGI-PGF)"/>
            <person name="Walter F."/>
            <person name="Albersmeier A."/>
            <person name="Kalinowski J."/>
            <person name="Ruckert C."/>
        </authorList>
    </citation>
    <scope>NUCLEOTIDE SEQUENCE</scope>
    <source>
        <strain evidence="3">CGMCC 1.15320</strain>
    </source>
</reference>
<dbReference type="PANTHER" id="PTHR42928:SF5">
    <property type="entry name" value="BLR1237 PROTEIN"/>
    <property type="match status" value="1"/>
</dbReference>
<comment type="caution">
    <text evidence="3">The sequence shown here is derived from an EMBL/GenBank/DDBJ whole genome shotgun (WGS) entry which is preliminary data.</text>
</comment>
<dbReference type="CDD" id="cd07012">
    <property type="entry name" value="PBP2_Bug_TTT"/>
    <property type="match status" value="1"/>
</dbReference>
<dbReference type="Pfam" id="PF03401">
    <property type="entry name" value="TctC"/>
    <property type="match status" value="1"/>
</dbReference>
<feature type="chain" id="PRO_5037403065" description="Tripartite tricarboxylate transporter substrate binding protein" evidence="2">
    <location>
        <begin position="29"/>
        <end position="329"/>
    </location>
</feature>
<evidence type="ECO:0000313" key="4">
    <source>
        <dbReference type="Proteomes" id="UP000636264"/>
    </source>
</evidence>
<comment type="similarity">
    <text evidence="1">Belongs to the UPF0065 (bug) family.</text>
</comment>
<reference evidence="3" key="2">
    <citation type="submission" date="2020-09" db="EMBL/GenBank/DDBJ databases">
        <authorList>
            <person name="Sun Q."/>
            <person name="Zhou Y."/>
        </authorList>
    </citation>
    <scope>NUCLEOTIDE SEQUENCE</scope>
    <source>
        <strain evidence="3">CGMCC 1.15320</strain>
    </source>
</reference>
<name>A0A916W9N0_9HYPH</name>
<organism evidence="3 4">
    <name type="scientific">Nitratireductor aestuarii</name>
    <dbReference type="NCBI Taxonomy" id="1735103"/>
    <lineage>
        <taxon>Bacteria</taxon>
        <taxon>Pseudomonadati</taxon>
        <taxon>Pseudomonadota</taxon>
        <taxon>Alphaproteobacteria</taxon>
        <taxon>Hyphomicrobiales</taxon>
        <taxon>Phyllobacteriaceae</taxon>
        <taxon>Nitratireductor</taxon>
    </lineage>
</organism>
<feature type="signal peptide" evidence="2">
    <location>
        <begin position="1"/>
        <end position="28"/>
    </location>
</feature>
<dbReference type="PANTHER" id="PTHR42928">
    <property type="entry name" value="TRICARBOXYLATE-BINDING PROTEIN"/>
    <property type="match status" value="1"/>
</dbReference>
<evidence type="ECO:0000256" key="1">
    <source>
        <dbReference type="ARBA" id="ARBA00006987"/>
    </source>
</evidence>
<proteinExistence type="inferred from homology"/>
<dbReference type="Gene3D" id="3.40.190.10">
    <property type="entry name" value="Periplasmic binding protein-like II"/>
    <property type="match status" value="1"/>
</dbReference>
<dbReference type="AlphaFoldDB" id="A0A916W9N0"/>
<dbReference type="SUPFAM" id="SSF53850">
    <property type="entry name" value="Periplasmic binding protein-like II"/>
    <property type="match status" value="1"/>
</dbReference>
<dbReference type="RefSeq" id="WP_188722474.1">
    <property type="nucleotide sequence ID" value="NZ_BMIF01000014.1"/>
</dbReference>
<protein>
    <recommendedName>
        <fullName evidence="5">Tripartite tricarboxylate transporter substrate binding protein</fullName>
    </recommendedName>
</protein>